<dbReference type="InterPro" id="IPR036390">
    <property type="entry name" value="WH_DNA-bd_sf"/>
</dbReference>
<evidence type="ECO:0000259" key="4">
    <source>
        <dbReference type="PROSITE" id="PS50995"/>
    </source>
</evidence>
<dbReference type="PANTHER" id="PTHR33164:SF64">
    <property type="entry name" value="TRANSCRIPTIONAL REGULATOR SLYA"/>
    <property type="match status" value="1"/>
</dbReference>
<dbReference type="InterPro" id="IPR000835">
    <property type="entry name" value="HTH_MarR-typ"/>
</dbReference>
<dbReference type="InterPro" id="IPR039422">
    <property type="entry name" value="MarR/SlyA-like"/>
</dbReference>
<dbReference type="GO" id="GO:0003700">
    <property type="term" value="F:DNA-binding transcription factor activity"/>
    <property type="evidence" value="ECO:0007669"/>
    <property type="project" value="InterPro"/>
</dbReference>
<comment type="caution">
    <text evidence="5">The sequence shown here is derived from an EMBL/GenBank/DDBJ whole genome shotgun (WGS) entry which is preliminary data.</text>
</comment>
<evidence type="ECO:0000256" key="1">
    <source>
        <dbReference type="ARBA" id="ARBA00023015"/>
    </source>
</evidence>
<dbReference type="GO" id="GO:0006950">
    <property type="term" value="P:response to stress"/>
    <property type="evidence" value="ECO:0007669"/>
    <property type="project" value="TreeGrafter"/>
</dbReference>
<dbReference type="InterPro" id="IPR036388">
    <property type="entry name" value="WH-like_DNA-bd_sf"/>
</dbReference>
<name>A0A1E5L8H6_9FIRM</name>
<dbReference type="PROSITE" id="PS50995">
    <property type="entry name" value="HTH_MARR_2"/>
    <property type="match status" value="1"/>
</dbReference>
<dbReference type="SUPFAM" id="SSF46785">
    <property type="entry name" value="Winged helix' DNA-binding domain"/>
    <property type="match status" value="1"/>
</dbReference>
<gene>
    <name evidence="5" type="ORF">BHU72_13490</name>
</gene>
<feature type="domain" description="HTH marR-type" evidence="4">
    <location>
        <begin position="5"/>
        <end position="153"/>
    </location>
</feature>
<evidence type="ECO:0000256" key="3">
    <source>
        <dbReference type="ARBA" id="ARBA00023163"/>
    </source>
</evidence>
<dbReference type="Pfam" id="PF12802">
    <property type="entry name" value="MarR_2"/>
    <property type="match status" value="1"/>
</dbReference>
<evidence type="ECO:0000313" key="5">
    <source>
        <dbReference type="EMBL" id="OEH86426.1"/>
    </source>
</evidence>
<protein>
    <recommendedName>
        <fullName evidence="4">HTH marR-type domain-containing protein</fullName>
    </recommendedName>
</protein>
<dbReference type="Proteomes" id="UP000095255">
    <property type="component" value="Unassembled WGS sequence"/>
</dbReference>
<evidence type="ECO:0000256" key="2">
    <source>
        <dbReference type="ARBA" id="ARBA00023125"/>
    </source>
</evidence>
<proteinExistence type="predicted"/>
<sequence>MEDFSQNLGYLLSKSAKIMKWHFNEALKNYDLTAAQWSVIKDLSIQMELLHASQNSASGIQGHPLSPAAVALRLYYDRPTISGIIDRLEKNGWVVRKPNPDDRRSQIIELTEKSESLIHELNHHGNDIMERAVAGFDSDELVALKAYLGRMIVNLSKEGD</sequence>
<evidence type="ECO:0000313" key="6">
    <source>
        <dbReference type="Proteomes" id="UP000095255"/>
    </source>
</evidence>
<keyword evidence="2" id="KW-0238">DNA-binding</keyword>
<dbReference type="PANTHER" id="PTHR33164">
    <property type="entry name" value="TRANSCRIPTIONAL REGULATOR, MARR FAMILY"/>
    <property type="match status" value="1"/>
</dbReference>
<dbReference type="EMBL" id="MJAT01000004">
    <property type="protein sequence ID" value="OEH86426.1"/>
    <property type="molecule type" value="Genomic_DNA"/>
</dbReference>
<dbReference type="PROSITE" id="PS01117">
    <property type="entry name" value="HTH_MARR_1"/>
    <property type="match status" value="1"/>
</dbReference>
<organism evidence="5 6">
    <name type="scientific">Desulfuribacillus stibiiarsenatis</name>
    <dbReference type="NCBI Taxonomy" id="1390249"/>
    <lineage>
        <taxon>Bacteria</taxon>
        <taxon>Bacillati</taxon>
        <taxon>Bacillota</taxon>
        <taxon>Desulfuribacillia</taxon>
        <taxon>Desulfuribacillales</taxon>
        <taxon>Desulfuribacillaceae</taxon>
        <taxon>Desulfuribacillus</taxon>
    </lineage>
</organism>
<dbReference type="GO" id="GO:0003677">
    <property type="term" value="F:DNA binding"/>
    <property type="evidence" value="ECO:0007669"/>
    <property type="project" value="UniProtKB-KW"/>
</dbReference>
<dbReference type="STRING" id="1390249.BHU72_13490"/>
<reference evidence="5 6" key="1">
    <citation type="submission" date="2016-09" db="EMBL/GenBank/DDBJ databases">
        <title>Desulfuribacillus arsenicus sp. nov., an obligately anaerobic, dissimilatory arsenic- and antimonate-reducing bacterium isolated from anoxic sediments.</title>
        <authorList>
            <person name="Abin C.A."/>
            <person name="Hollibaugh J.T."/>
        </authorList>
    </citation>
    <scope>NUCLEOTIDE SEQUENCE [LARGE SCALE GENOMIC DNA]</scope>
    <source>
        <strain evidence="5 6">MLFW-2</strain>
    </source>
</reference>
<dbReference type="SMART" id="SM00347">
    <property type="entry name" value="HTH_MARR"/>
    <property type="match status" value="1"/>
</dbReference>
<keyword evidence="1" id="KW-0805">Transcription regulation</keyword>
<dbReference type="PRINTS" id="PR00598">
    <property type="entry name" value="HTHMARR"/>
</dbReference>
<keyword evidence="6" id="KW-1185">Reference proteome</keyword>
<dbReference type="RefSeq" id="WP_069701213.1">
    <property type="nucleotide sequence ID" value="NZ_MJAT01000004.1"/>
</dbReference>
<dbReference type="InterPro" id="IPR023187">
    <property type="entry name" value="Tscrpt_reg_MarR-type_CS"/>
</dbReference>
<accession>A0A1E5L8H6</accession>
<dbReference type="Gene3D" id="1.10.10.10">
    <property type="entry name" value="Winged helix-like DNA-binding domain superfamily/Winged helix DNA-binding domain"/>
    <property type="match status" value="1"/>
</dbReference>
<keyword evidence="3" id="KW-0804">Transcription</keyword>
<dbReference type="AlphaFoldDB" id="A0A1E5L8H6"/>